<evidence type="ECO:0000313" key="2">
    <source>
        <dbReference type="Proteomes" id="UP000603506"/>
    </source>
</evidence>
<name>A0ABS1YTD5_9FLAO</name>
<accession>A0ABS1YTD5</accession>
<sequence length="85" mass="9875">MNDYKEILKTLLLRYYSPQFAGSEAKAYHTTSQVLAMVQGVIPNKPIDQHDVYEVLQELGFTIELVQTPDDTLVYCWCMYKKALR</sequence>
<comment type="caution">
    <text evidence="1">The sequence shown here is derived from an EMBL/GenBank/DDBJ whole genome shotgun (WGS) entry which is preliminary data.</text>
</comment>
<gene>
    <name evidence="1" type="ORF">JNB19_02665</name>
</gene>
<evidence type="ECO:0000313" key="1">
    <source>
        <dbReference type="EMBL" id="MBM0649669.1"/>
    </source>
</evidence>
<dbReference type="Proteomes" id="UP000603506">
    <property type="component" value="Unassembled WGS sequence"/>
</dbReference>
<dbReference type="RefSeq" id="WP_203094440.1">
    <property type="nucleotide sequence ID" value="NZ_JAESPH010000022.1"/>
</dbReference>
<reference evidence="1 2" key="1">
    <citation type="submission" date="2021-01" db="EMBL/GenBank/DDBJ databases">
        <title>Evidence that Capnocytophaga endodontalis is a later homotypic synonym for Capnocytophaga genospecies AHN8471, and request for opinion on proposed recognition of strain AHN8471 as type strain of the species.</title>
        <authorList>
            <person name="Nicholson A.C."/>
            <person name="Hopper C.L."/>
            <person name="Gulvik C.A."/>
            <person name="Mcquiston J.R."/>
            <person name="Lau E.F."/>
        </authorList>
    </citation>
    <scope>NUCLEOTIDE SEQUENCE [LARGE SCALE GENOMIC DNA]</scope>
    <source>
        <strain evidence="1 2">AHN9576</strain>
    </source>
</reference>
<keyword evidence="2" id="KW-1185">Reference proteome</keyword>
<proteinExistence type="predicted"/>
<protein>
    <submittedName>
        <fullName evidence="1">Uncharacterized protein</fullName>
    </submittedName>
</protein>
<dbReference type="EMBL" id="JAEUAH010000002">
    <property type="protein sequence ID" value="MBM0649669.1"/>
    <property type="molecule type" value="Genomic_DNA"/>
</dbReference>
<organism evidence="1 2">
    <name type="scientific">Capnocytophaga genosp. AHN8471</name>
    <dbReference type="NCBI Taxonomy" id="327574"/>
    <lineage>
        <taxon>Bacteria</taxon>
        <taxon>Pseudomonadati</taxon>
        <taxon>Bacteroidota</taxon>
        <taxon>Flavobacteriia</taxon>
        <taxon>Flavobacteriales</taxon>
        <taxon>Flavobacteriaceae</taxon>
        <taxon>Capnocytophaga</taxon>
    </lineage>
</organism>